<dbReference type="InterPro" id="IPR039365">
    <property type="entry name" value="IS701-like"/>
</dbReference>
<sequence length="454" mass="51213">MDGDGLVAEPLEQYCALLDGIFTRQAQRTALRLYLQGLLLGTERHKTATGLANTEPGKVGSHHKAAQRLQWFLSESTWNPDDLHQVRLNLMRTVARTAPTVDAVLVIDETGDRKYGTHTAHVGRQYLGSLGKVDSGIVTVHVLYDTPQGYFPLGLVPYTPAHHFPRKQADPGFRTKPQLAVELIDAVRHDWPFRAVVADCLYGRNEVFQTHLLRQHIPFVMTLPASHTWWHFEDEPGGVEELALRAAPVAWHPFTRTYADGHTEVKWVVEVDGGPFGTTKSFRLVVVTSDPVALSEETTEYLISNLRVAEEDTSPGRAPGPAATPVEIALLYARRPRIEQAYREVKQHLGWAQCQARSDLALRRHWSLVCAAFCFLYWWASQSQGAEKDQREGKAGAAHPPSWSVLLRHVRLWLEPFIWVWRAWRAFSGDRPPQRLRCLLARVARGQGLPLYTS</sequence>
<comment type="caution">
    <text evidence="2">The sequence shown here is derived from an EMBL/GenBank/DDBJ whole genome shotgun (WGS) entry which is preliminary data.</text>
</comment>
<dbReference type="Pfam" id="PF13546">
    <property type="entry name" value="DDE_5"/>
    <property type="match status" value="1"/>
</dbReference>
<dbReference type="SUPFAM" id="SSF53098">
    <property type="entry name" value="Ribonuclease H-like"/>
    <property type="match status" value="1"/>
</dbReference>
<dbReference type="NCBIfam" id="NF033540">
    <property type="entry name" value="transpos_IS701"/>
    <property type="match status" value="1"/>
</dbReference>
<accession>A0A2K3US19</accession>
<proteinExistence type="predicted"/>
<dbReference type="InterPro" id="IPR038721">
    <property type="entry name" value="IS701-like_DDE_dom"/>
</dbReference>
<dbReference type="OrthoDB" id="53689at2"/>
<dbReference type="AlphaFoldDB" id="A0A2K3US19"/>
<evidence type="ECO:0000313" key="3">
    <source>
        <dbReference type="Proteomes" id="UP000236379"/>
    </source>
</evidence>
<dbReference type="PANTHER" id="PTHR33627">
    <property type="entry name" value="TRANSPOSASE"/>
    <property type="match status" value="1"/>
</dbReference>
<feature type="domain" description="Transposase IS701-like DDE" evidence="1">
    <location>
        <begin position="20"/>
        <end position="236"/>
    </location>
</feature>
<gene>
    <name evidence="2" type="ORF">CVO96_19645</name>
</gene>
<evidence type="ECO:0000259" key="1">
    <source>
        <dbReference type="Pfam" id="PF13546"/>
    </source>
</evidence>
<keyword evidence="3" id="KW-1185">Reference proteome</keyword>
<dbReference type="InterPro" id="IPR012337">
    <property type="entry name" value="RNaseH-like_sf"/>
</dbReference>
<dbReference type="PANTHER" id="PTHR33627:SF1">
    <property type="entry name" value="TRANSPOSASE"/>
    <property type="match status" value="1"/>
</dbReference>
<name>A0A2K3US19_9DEIO</name>
<dbReference type="Proteomes" id="UP000236379">
    <property type="component" value="Unassembled WGS sequence"/>
</dbReference>
<dbReference type="EMBL" id="PPPD01000004">
    <property type="protein sequence ID" value="PNY79341.1"/>
    <property type="molecule type" value="Genomic_DNA"/>
</dbReference>
<dbReference type="RefSeq" id="WP_103314168.1">
    <property type="nucleotide sequence ID" value="NZ_PPPD01000004.1"/>
</dbReference>
<organism evidence="2 3">
    <name type="scientific">Deinococcus koreensis</name>
    <dbReference type="NCBI Taxonomy" id="2054903"/>
    <lineage>
        <taxon>Bacteria</taxon>
        <taxon>Thermotogati</taxon>
        <taxon>Deinococcota</taxon>
        <taxon>Deinococci</taxon>
        <taxon>Deinococcales</taxon>
        <taxon>Deinococcaceae</taxon>
        <taxon>Deinococcus</taxon>
    </lineage>
</organism>
<reference evidence="2 3" key="1">
    <citation type="submission" date="2018-01" db="EMBL/GenBank/DDBJ databases">
        <title>Deinococcus koreensis sp. nov., a radiation-resistant bacterium isolated from river water.</title>
        <authorList>
            <person name="Choi A."/>
        </authorList>
    </citation>
    <scope>NUCLEOTIDE SEQUENCE [LARGE SCALE GENOMIC DNA]</scope>
    <source>
        <strain evidence="2 3">SJW1-2</strain>
    </source>
</reference>
<protein>
    <submittedName>
        <fullName evidence="2">Transposase</fullName>
    </submittedName>
</protein>
<evidence type="ECO:0000313" key="2">
    <source>
        <dbReference type="EMBL" id="PNY79341.1"/>
    </source>
</evidence>